<comment type="similarity">
    <text evidence="2">Belongs to the binding-protein-dependent transport system permease family. CysTW subfamily.</text>
</comment>
<reference evidence="11" key="1">
    <citation type="submission" date="2021-10" db="EMBL/GenBank/DDBJ databases">
        <title>Novel species in genus Arthrobacter.</title>
        <authorList>
            <person name="Liu Y."/>
        </authorList>
    </citation>
    <scope>NUCLEOTIDE SEQUENCE</scope>
    <source>
        <strain evidence="11">Zg-Y453</strain>
    </source>
</reference>
<comment type="caution">
    <text evidence="11">The sequence shown here is derived from an EMBL/GenBank/DDBJ whole genome shotgun (WGS) entry which is preliminary data.</text>
</comment>
<organism evidence="11 12">
    <name type="scientific">Arthrobacter caoxuetaonis</name>
    <dbReference type="NCBI Taxonomy" id="2886935"/>
    <lineage>
        <taxon>Bacteria</taxon>
        <taxon>Bacillati</taxon>
        <taxon>Actinomycetota</taxon>
        <taxon>Actinomycetes</taxon>
        <taxon>Micrococcales</taxon>
        <taxon>Micrococcaceae</taxon>
        <taxon>Arthrobacter</taxon>
    </lineage>
</organism>
<feature type="transmembrane region" description="Helical" evidence="8">
    <location>
        <begin position="90"/>
        <end position="111"/>
    </location>
</feature>
<evidence type="ECO:0000256" key="1">
    <source>
        <dbReference type="ARBA" id="ARBA00004651"/>
    </source>
</evidence>
<evidence type="ECO:0000259" key="10">
    <source>
        <dbReference type="PROSITE" id="PS50928"/>
    </source>
</evidence>
<feature type="transmembrane region" description="Helical" evidence="8">
    <location>
        <begin position="123"/>
        <end position="146"/>
    </location>
</feature>
<comment type="subcellular location">
    <subcellularLocation>
        <location evidence="1 8">Cell membrane</location>
        <topology evidence="1 8">Multi-pass membrane protein</topology>
    </subcellularLocation>
</comment>
<evidence type="ECO:0000256" key="4">
    <source>
        <dbReference type="ARBA" id="ARBA00022475"/>
    </source>
</evidence>
<evidence type="ECO:0000256" key="2">
    <source>
        <dbReference type="ARBA" id="ARBA00007069"/>
    </source>
</evidence>
<feature type="transmembrane region" description="Helical" evidence="8">
    <location>
        <begin position="197"/>
        <end position="218"/>
    </location>
</feature>
<dbReference type="AlphaFoldDB" id="A0A9X1MDZ5"/>
<keyword evidence="7 8" id="KW-0472">Membrane</keyword>
<dbReference type="GO" id="GO:0005886">
    <property type="term" value="C:plasma membrane"/>
    <property type="evidence" value="ECO:0007669"/>
    <property type="project" value="UniProtKB-SubCell"/>
</dbReference>
<dbReference type="RefSeq" id="WP_227894993.1">
    <property type="nucleotide sequence ID" value="NZ_CP099466.1"/>
</dbReference>
<keyword evidence="12" id="KW-1185">Reference proteome</keyword>
<dbReference type="Gene3D" id="1.10.3720.10">
    <property type="entry name" value="MetI-like"/>
    <property type="match status" value="1"/>
</dbReference>
<dbReference type="GO" id="GO:0055085">
    <property type="term" value="P:transmembrane transport"/>
    <property type="evidence" value="ECO:0007669"/>
    <property type="project" value="InterPro"/>
</dbReference>
<evidence type="ECO:0000256" key="8">
    <source>
        <dbReference type="RuleBase" id="RU363032"/>
    </source>
</evidence>
<evidence type="ECO:0000256" key="3">
    <source>
        <dbReference type="ARBA" id="ARBA00022448"/>
    </source>
</evidence>
<feature type="transmembrane region" description="Helical" evidence="8">
    <location>
        <begin position="152"/>
        <end position="176"/>
    </location>
</feature>
<dbReference type="Proteomes" id="UP001139158">
    <property type="component" value="Unassembled WGS sequence"/>
</dbReference>
<dbReference type="InterPro" id="IPR035906">
    <property type="entry name" value="MetI-like_sf"/>
</dbReference>
<dbReference type="PANTHER" id="PTHR43848">
    <property type="entry name" value="PUTRESCINE TRANSPORT SYSTEM PERMEASE PROTEIN POTI"/>
    <property type="match status" value="1"/>
</dbReference>
<evidence type="ECO:0000256" key="5">
    <source>
        <dbReference type="ARBA" id="ARBA00022692"/>
    </source>
</evidence>
<gene>
    <name evidence="11" type="ORF">LJ757_05275</name>
</gene>
<name>A0A9X1MDZ5_9MICC</name>
<accession>A0A9X1MDZ5</accession>
<feature type="transmembrane region" description="Helical" evidence="8">
    <location>
        <begin position="254"/>
        <end position="272"/>
    </location>
</feature>
<keyword evidence="6 8" id="KW-1133">Transmembrane helix</keyword>
<dbReference type="PANTHER" id="PTHR43848:SF2">
    <property type="entry name" value="PUTRESCINE TRANSPORT SYSTEM PERMEASE PROTEIN POTI"/>
    <property type="match status" value="1"/>
</dbReference>
<dbReference type="InterPro" id="IPR000515">
    <property type="entry name" value="MetI-like"/>
</dbReference>
<sequence length="282" mass="29732">MSTTAATSGAAAGTQAAHRLRRRGARPGRSWHLRVPFWGAIAFLYLPILVVTAMSFNASSNLFSWSGFSLKWYAEVFRSPEILASLGNTLVVAAAAAVLATVLGTLTAVGIHRYTKGGLIRAIAIAPAMLPDLLLAIGLLSLFTLLNFTLGLLSVILAHTVFAMAFVTAIVLARLAQVDPSLEEASRDLGASPARTLLRVTVPQLGPAIISGGLLAFTLSLDEFVIAFFTTSPTVSTLPINIYSMVRFGVSPEINALATMLLGLTVLAVLGTQRLTKIADSL</sequence>
<evidence type="ECO:0000256" key="9">
    <source>
        <dbReference type="SAM" id="MobiDB-lite"/>
    </source>
</evidence>
<proteinExistence type="inferred from homology"/>
<dbReference type="EMBL" id="JAJFZV010000004">
    <property type="protein sequence ID" value="MCC3297217.1"/>
    <property type="molecule type" value="Genomic_DNA"/>
</dbReference>
<evidence type="ECO:0000313" key="12">
    <source>
        <dbReference type="Proteomes" id="UP001139158"/>
    </source>
</evidence>
<dbReference type="InterPro" id="IPR051789">
    <property type="entry name" value="Bact_Polyamine_Transport"/>
</dbReference>
<feature type="compositionally biased region" description="Low complexity" evidence="9">
    <location>
        <begin position="1"/>
        <end position="17"/>
    </location>
</feature>
<dbReference type="CDD" id="cd06261">
    <property type="entry name" value="TM_PBP2"/>
    <property type="match status" value="1"/>
</dbReference>
<dbReference type="SUPFAM" id="SSF161098">
    <property type="entry name" value="MetI-like"/>
    <property type="match status" value="1"/>
</dbReference>
<feature type="transmembrane region" description="Helical" evidence="8">
    <location>
        <begin position="31"/>
        <end position="56"/>
    </location>
</feature>
<evidence type="ECO:0000313" key="11">
    <source>
        <dbReference type="EMBL" id="MCC3297217.1"/>
    </source>
</evidence>
<evidence type="ECO:0000256" key="6">
    <source>
        <dbReference type="ARBA" id="ARBA00022989"/>
    </source>
</evidence>
<protein>
    <submittedName>
        <fullName evidence="11">ABC transporter permease</fullName>
    </submittedName>
</protein>
<feature type="region of interest" description="Disordered" evidence="9">
    <location>
        <begin position="1"/>
        <end position="23"/>
    </location>
</feature>
<dbReference type="PROSITE" id="PS50928">
    <property type="entry name" value="ABC_TM1"/>
    <property type="match status" value="1"/>
</dbReference>
<keyword evidence="5 8" id="KW-0812">Transmembrane</keyword>
<keyword evidence="3 8" id="KW-0813">Transport</keyword>
<feature type="transmembrane region" description="Helical" evidence="8">
    <location>
        <begin position="224"/>
        <end position="242"/>
    </location>
</feature>
<dbReference type="Pfam" id="PF00528">
    <property type="entry name" value="BPD_transp_1"/>
    <property type="match status" value="1"/>
</dbReference>
<feature type="domain" description="ABC transmembrane type-1" evidence="10">
    <location>
        <begin position="86"/>
        <end position="272"/>
    </location>
</feature>
<keyword evidence="4" id="KW-1003">Cell membrane</keyword>
<evidence type="ECO:0000256" key="7">
    <source>
        <dbReference type="ARBA" id="ARBA00023136"/>
    </source>
</evidence>